<protein>
    <submittedName>
        <fullName evidence="1">Uncharacterized protein</fullName>
    </submittedName>
</protein>
<proteinExistence type="predicted"/>
<name>A0A5J6FN43_9ACTN</name>
<keyword evidence="2" id="KW-1185">Reference proteome</keyword>
<dbReference type="KEGG" id="snk:CP967_33760"/>
<dbReference type="Proteomes" id="UP000326178">
    <property type="component" value="Chromosome"/>
</dbReference>
<organism evidence="1 2">
    <name type="scientific">Streptomyces nitrosporeus</name>
    <dbReference type="NCBI Taxonomy" id="28894"/>
    <lineage>
        <taxon>Bacteria</taxon>
        <taxon>Bacillati</taxon>
        <taxon>Actinomycetota</taxon>
        <taxon>Actinomycetes</taxon>
        <taxon>Kitasatosporales</taxon>
        <taxon>Streptomycetaceae</taxon>
        <taxon>Streptomyces</taxon>
    </lineage>
</organism>
<evidence type="ECO:0000313" key="2">
    <source>
        <dbReference type="Proteomes" id="UP000326178"/>
    </source>
</evidence>
<gene>
    <name evidence="1" type="ORF">CP967_33760</name>
</gene>
<reference evidence="1 2" key="1">
    <citation type="submission" date="2017-09" db="EMBL/GenBank/DDBJ databases">
        <authorList>
            <person name="Lee N."/>
            <person name="Cho B.-K."/>
        </authorList>
    </citation>
    <scope>NUCLEOTIDE SEQUENCE [LARGE SCALE GENOMIC DNA]</scope>
    <source>
        <strain evidence="1 2">ATCC 12769</strain>
    </source>
</reference>
<evidence type="ECO:0000313" key="1">
    <source>
        <dbReference type="EMBL" id="QEU76280.1"/>
    </source>
</evidence>
<dbReference type="EMBL" id="CP023702">
    <property type="protein sequence ID" value="QEU76280.1"/>
    <property type="molecule type" value="Genomic_DNA"/>
</dbReference>
<dbReference type="AlphaFoldDB" id="A0A5J6FN43"/>
<sequence>MEAVEPDDLRSLHENGSFRRGLLLGGGGLLTTKLYTGRVCSLPGSACGSRRVPGAHGLRDAGRR</sequence>
<accession>A0A5J6FN43</accession>